<dbReference type="PANTHER" id="PTHR43280:SF2">
    <property type="entry name" value="HTH-TYPE TRANSCRIPTIONAL REGULATOR EXSA"/>
    <property type="match status" value="1"/>
</dbReference>
<comment type="caution">
    <text evidence="5">The sequence shown here is derived from an EMBL/GenBank/DDBJ whole genome shotgun (WGS) entry which is preliminary data.</text>
</comment>
<dbReference type="InterPro" id="IPR009057">
    <property type="entry name" value="Homeodomain-like_sf"/>
</dbReference>
<dbReference type="Proteomes" id="UP000647235">
    <property type="component" value="Unassembled WGS sequence"/>
</dbReference>
<proteinExistence type="predicted"/>
<feature type="domain" description="HTH araC/xylS-type" evidence="4">
    <location>
        <begin position="175"/>
        <end position="273"/>
    </location>
</feature>
<organism evidence="5 6">
    <name type="scientific">Dorea hominis</name>
    <dbReference type="NCBI Taxonomy" id="2763040"/>
    <lineage>
        <taxon>Bacteria</taxon>
        <taxon>Bacillati</taxon>
        <taxon>Bacillota</taxon>
        <taxon>Clostridia</taxon>
        <taxon>Lachnospirales</taxon>
        <taxon>Lachnospiraceae</taxon>
        <taxon>Dorea</taxon>
    </lineage>
</organism>
<keyword evidence="3" id="KW-0804">Transcription</keyword>
<dbReference type="SUPFAM" id="SSF46689">
    <property type="entry name" value="Homeodomain-like"/>
    <property type="match status" value="2"/>
</dbReference>
<dbReference type="InterPro" id="IPR013096">
    <property type="entry name" value="Cupin_2"/>
</dbReference>
<dbReference type="Pfam" id="PF07883">
    <property type="entry name" value="Cupin_2"/>
    <property type="match status" value="1"/>
</dbReference>
<dbReference type="InterPro" id="IPR014710">
    <property type="entry name" value="RmlC-like_jellyroll"/>
</dbReference>
<keyword evidence="6" id="KW-1185">Reference proteome</keyword>
<accession>A0ABR7ETL0</accession>
<dbReference type="InterPro" id="IPR037923">
    <property type="entry name" value="HTH-like"/>
</dbReference>
<protein>
    <submittedName>
        <fullName evidence="5">AraC family transcriptional regulator</fullName>
    </submittedName>
</protein>
<name>A0ABR7ETL0_9FIRM</name>
<dbReference type="EMBL" id="JACOOY010000005">
    <property type="protein sequence ID" value="MBC5664687.1"/>
    <property type="molecule type" value="Genomic_DNA"/>
</dbReference>
<dbReference type="Gene3D" id="1.10.10.60">
    <property type="entry name" value="Homeodomain-like"/>
    <property type="match status" value="2"/>
</dbReference>
<dbReference type="Gene3D" id="2.60.120.10">
    <property type="entry name" value="Jelly Rolls"/>
    <property type="match status" value="1"/>
</dbReference>
<dbReference type="PANTHER" id="PTHR43280">
    <property type="entry name" value="ARAC-FAMILY TRANSCRIPTIONAL REGULATOR"/>
    <property type="match status" value="1"/>
</dbReference>
<dbReference type="PROSITE" id="PS01124">
    <property type="entry name" value="HTH_ARAC_FAMILY_2"/>
    <property type="match status" value="1"/>
</dbReference>
<evidence type="ECO:0000256" key="2">
    <source>
        <dbReference type="ARBA" id="ARBA00023125"/>
    </source>
</evidence>
<dbReference type="SUPFAM" id="SSF51215">
    <property type="entry name" value="Regulatory protein AraC"/>
    <property type="match status" value="1"/>
</dbReference>
<keyword evidence="1" id="KW-0805">Transcription regulation</keyword>
<reference evidence="5 6" key="1">
    <citation type="submission" date="2020-08" db="EMBL/GenBank/DDBJ databases">
        <title>Genome public.</title>
        <authorList>
            <person name="Liu C."/>
            <person name="Sun Q."/>
        </authorList>
    </citation>
    <scope>NUCLEOTIDE SEQUENCE [LARGE SCALE GENOMIC DNA]</scope>
    <source>
        <strain evidence="5 6">NSJ-36</strain>
    </source>
</reference>
<gene>
    <name evidence="5" type="ORF">H8S07_05265</name>
</gene>
<evidence type="ECO:0000313" key="6">
    <source>
        <dbReference type="Proteomes" id="UP000647235"/>
    </source>
</evidence>
<evidence type="ECO:0000313" key="5">
    <source>
        <dbReference type="EMBL" id="MBC5664687.1"/>
    </source>
</evidence>
<dbReference type="RefSeq" id="WP_118519249.1">
    <property type="nucleotide sequence ID" value="NZ_JACOOY010000005.1"/>
</dbReference>
<dbReference type="Pfam" id="PF12833">
    <property type="entry name" value="HTH_18"/>
    <property type="match status" value="1"/>
</dbReference>
<evidence type="ECO:0000256" key="3">
    <source>
        <dbReference type="ARBA" id="ARBA00023163"/>
    </source>
</evidence>
<keyword evidence="2" id="KW-0238">DNA-binding</keyword>
<sequence>MRHEIVSRNPDVEVRFYLSVDEGSYVAPHWHDSLELVYMLEGSITVTTENQKNVLQAGEFNIINSRVMHSVLSGKNRALVLQIPKEMLTKYIPDIELYQFEVDMHPENEIDKTRLQKMKKIFEDMHIVYDIRPEAYLLRFNSLLYELLYTLAHSYSKKIVRKEADRNQKNLERVNEIMVYLKEHHREKCLVPEIAAHFGYSEDYLARFFKKQIGMTLMEYLYAIRIVKVHEELLATDASIGEIFEAHGCTNYRVAMRTFKENYGCTPKEARKKSREKEK</sequence>
<evidence type="ECO:0000256" key="1">
    <source>
        <dbReference type="ARBA" id="ARBA00023015"/>
    </source>
</evidence>
<dbReference type="InterPro" id="IPR018060">
    <property type="entry name" value="HTH_AraC"/>
</dbReference>
<evidence type="ECO:0000259" key="4">
    <source>
        <dbReference type="PROSITE" id="PS01124"/>
    </source>
</evidence>
<dbReference type="SMART" id="SM00342">
    <property type="entry name" value="HTH_ARAC"/>
    <property type="match status" value="1"/>
</dbReference>